<dbReference type="GeneID" id="7443058"/>
<dbReference type="KEGG" id="tps:THAPSDRAFT_2642"/>
<dbReference type="Proteomes" id="UP000001449">
    <property type="component" value="Chromosome 2"/>
</dbReference>
<dbReference type="InParanoid" id="B8BUY4"/>
<evidence type="ECO:0000313" key="3">
    <source>
        <dbReference type="Proteomes" id="UP000001449"/>
    </source>
</evidence>
<reference evidence="2 3" key="2">
    <citation type="journal article" date="2008" name="Nature">
        <title>The Phaeodactylum genome reveals the evolutionary history of diatom genomes.</title>
        <authorList>
            <person name="Bowler C."/>
            <person name="Allen A.E."/>
            <person name="Badger J.H."/>
            <person name="Grimwood J."/>
            <person name="Jabbari K."/>
            <person name="Kuo A."/>
            <person name="Maheswari U."/>
            <person name="Martens C."/>
            <person name="Maumus F."/>
            <person name="Otillar R.P."/>
            <person name="Rayko E."/>
            <person name="Salamov A."/>
            <person name="Vandepoele K."/>
            <person name="Beszteri B."/>
            <person name="Gruber A."/>
            <person name="Heijde M."/>
            <person name="Katinka M."/>
            <person name="Mock T."/>
            <person name="Valentin K."/>
            <person name="Verret F."/>
            <person name="Berges J.A."/>
            <person name="Brownlee C."/>
            <person name="Cadoret J.P."/>
            <person name="Chiovitti A."/>
            <person name="Choi C.J."/>
            <person name="Coesel S."/>
            <person name="De Martino A."/>
            <person name="Detter J.C."/>
            <person name="Durkin C."/>
            <person name="Falciatore A."/>
            <person name="Fournet J."/>
            <person name="Haruta M."/>
            <person name="Huysman M.J."/>
            <person name="Jenkins B.D."/>
            <person name="Jiroutova K."/>
            <person name="Jorgensen R.E."/>
            <person name="Joubert Y."/>
            <person name="Kaplan A."/>
            <person name="Kroger N."/>
            <person name="Kroth P.G."/>
            <person name="La Roche J."/>
            <person name="Lindquist E."/>
            <person name="Lommer M."/>
            <person name="Martin-Jezequel V."/>
            <person name="Lopez P.J."/>
            <person name="Lucas S."/>
            <person name="Mangogna M."/>
            <person name="McGinnis K."/>
            <person name="Medlin L.K."/>
            <person name="Montsant A."/>
            <person name="Oudot-Le Secq M.P."/>
            <person name="Napoli C."/>
            <person name="Obornik M."/>
            <person name="Parker M.S."/>
            <person name="Petit J.L."/>
            <person name="Porcel B.M."/>
            <person name="Poulsen N."/>
            <person name="Robison M."/>
            <person name="Rychlewski L."/>
            <person name="Rynearson T.A."/>
            <person name="Schmutz J."/>
            <person name="Shapiro H."/>
            <person name="Siaut M."/>
            <person name="Stanley M."/>
            <person name="Sussman M.R."/>
            <person name="Taylor A.R."/>
            <person name="Vardi A."/>
            <person name="von Dassow P."/>
            <person name="Vyverman W."/>
            <person name="Willis A."/>
            <person name="Wyrwicz L.S."/>
            <person name="Rokhsar D.S."/>
            <person name="Weissenbach J."/>
            <person name="Armbrust E.V."/>
            <person name="Green B.R."/>
            <person name="Van de Peer Y."/>
            <person name="Grigoriev I.V."/>
        </authorList>
    </citation>
    <scope>NUCLEOTIDE SEQUENCE [LARGE SCALE GENOMIC DNA]</scope>
    <source>
        <strain evidence="2 3">CCMP1335</strain>
    </source>
</reference>
<evidence type="ECO:0000313" key="2">
    <source>
        <dbReference type="EMBL" id="EED95366.1"/>
    </source>
</evidence>
<feature type="compositionally biased region" description="Polar residues" evidence="1">
    <location>
        <begin position="174"/>
        <end position="187"/>
    </location>
</feature>
<protein>
    <submittedName>
        <fullName evidence="2">Uncharacterized protein</fullName>
    </submittedName>
</protein>
<dbReference type="PaxDb" id="35128-Thaps2642"/>
<accession>B8BUY4</accession>
<dbReference type="AlphaFoldDB" id="B8BUY4"/>
<feature type="compositionally biased region" description="Low complexity" evidence="1">
    <location>
        <begin position="188"/>
        <end position="199"/>
    </location>
</feature>
<evidence type="ECO:0000256" key="1">
    <source>
        <dbReference type="SAM" id="MobiDB-lite"/>
    </source>
</evidence>
<dbReference type="HOGENOM" id="CLU_1047608_0_0_1"/>
<sequence>MRKKLNGESDCYTSLAVEASLLWGCKQCSIQFPLHLISVPFLRSISEVSSSPLYLYRGIVSLQQTPSSTMKLSVSTFTTLLVVRQAAAAWTYSPTYFPTAYDDAVSSTDDNTDDNTDDGSNRWPTYSPSSGTTSAETTTDDAQVTDDAQFTDDATTNATTSMPTGAYTGHAAMTTHSPTVVGTESQGSKPPSSSFPTSSVTEAYSSFEGNVTQVDEPPQPEMGSPAGRDGPGGPSIAAASTESSGAMSLGVGSVLLGVGALAVCLN</sequence>
<organism evidence="2 3">
    <name type="scientific">Thalassiosira pseudonana</name>
    <name type="common">Marine diatom</name>
    <name type="synonym">Cyclotella nana</name>
    <dbReference type="NCBI Taxonomy" id="35128"/>
    <lineage>
        <taxon>Eukaryota</taxon>
        <taxon>Sar</taxon>
        <taxon>Stramenopiles</taxon>
        <taxon>Ochrophyta</taxon>
        <taxon>Bacillariophyta</taxon>
        <taxon>Coscinodiscophyceae</taxon>
        <taxon>Thalassiosirophycidae</taxon>
        <taxon>Thalassiosirales</taxon>
        <taxon>Thalassiosiraceae</taxon>
        <taxon>Thalassiosira</taxon>
    </lineage>
</organism>
<reference evidence="2 3" key="1">
    <citation type="journal article" date="2004" name="Science">
        <title>The genome of the diatom Thalassiosira pseudonana: ecology, evolution, and metabolism.</title>
        <authorList>
            <person name="Armbrust E.V."/>
            <person name="Berges J.A."/>
            <person name="Bowler C."/>
            <person name="Green B.R."/>
            <person name="Martinez D."/>
            <person name="Putnam N.H."/>
            <person name="Zhou S."/>
            <person name="Allen A.E."/>
            <person name="Apt K.E."/>
            <person name="Bechner M."/>
            <person name="Brzezinski M.A."/>
            <person name="Chaal B.K."/>
            <person name="Chiovitti A."/>
            <person name="Davis A.K."/>
            <person name="Demarest M.S."/>
            <person name="Detter J.C."/>
            <person name="Glavina T."/>
            <person name="Goodstein D."/>
            <person name="Hadi M.Z."/>
            <person name="Hellsten U."/>
            <person name="Hildebrand M."/>
            <person name="Jenkins B.D."/>
            <person name="Jurka J."/>
            <person name="Kapitonov V.V."/>
            <person name="Kroger N."/>
            <person name="Lau W.W."/>
            <person name="Lane T.W."/>
            <person name="Larimer F.W."/>
            <person name="Lippmeier J.C."/>
            <person name="Lucas S."/>
            <person name="Medina M."/>
            <person name="Montsant A."/>
            <person name="Obornik M."/>
            <person name="Parker M.S."/>
            <person name="Palenik B."/>
            <person name="Pazour G.J."/>
            <person name="Richardson P.M."/>
            <person name="Rynearson T.A."/>
            <person name="Saito M.A."/>
            <person name="Schwartz D.C."/>
            <person name="Thamatrakoln K."/>
            <person name="Valentin K."/>
            <person name="Vardi A."/>
            <person name="Wilkerson F.P."/>
            <person name="Rokhsar D.S."/>
        </authorList>
    </citation>
    <scope>NUCLEOTIDE SEQUENCE [LARGE SCALE GENOMIC DNA]</scope>
    <source>
        <strain evidence="2 3">CCMP1335</strain>
    </source>
</reference>
<feature type="compositionally biased region" description="Polar residues" evidence="1">
    <location>
        <begin position="200"/>
        <end position="213"/>
    </location>
</feature>
<feature type="compositionally biased region" description="Polar residues" evidence="1">
    <location>
        <begin position="122"/>
        <end position="136"/>
    </location>
</feature>
<gene>
    <name evidence="2" type="ORF">THAPSDRAFT_2642</name>
</gene>
<feature type="region of interest" description="Disordered" evidence="1">
    <location>
        <begin position="107"/>
        <end position="241"/>
    </location>
</feature>
<proteinExistence type="predicted"/>
<dbReference type="EMBL" id="CM000639">
    <property type="protein sequence ID" value="EED95366.1"/>
    <property type="molecule type" value="Genomic_DNA"/>
</dbReference>
<name>B8BUY4_THAPS</name>
<keyword evidence="3" id="KW-1185">Reference proteome</keyword>
<dbReference type="RefSeq" id="XP_002287923.1">
    <property type="nucleotide sequence ID" value="XM_002287887.1"/>
</dbReference>
<feature type="compositionally biased region" description="Low complexity" evidence="1">
    <location>
        <begin position="140"/>
        <end position="160"/>
    </location>
</feature>